<organismHost>
    <name type="scientific">Ateles</name>
    <dbReference type="NCBI Taxonomy" id="9506"/>
</organismHost>
<dbReference type="Proteomes" id="UP000008287">
    <property type="component" value="Segment"/>
</dbReference>
<feature type="transmembrane region" description="Helical" evidence="1">
    <location>
        <begin position="23"/>
        <end position="43"/>
    </location>
</feature>
<accession>Q9YTN8</accession>
<evidence type="ECO:0000313" key="2">
    <source>
        <dbReference type="EMBL" id="AAC95552.1"/>
    </source>
</evidence>
<dbReference type="EMBL" id="AF083424">
    <property type="protein sequence ID" value="AAC95552.1"/>
    <property type="molecule type" value="Genomic_DNA"/>
</dbReference>
<organism evidence="3">
    <name type="scientific">Ateline herpesvirus 3</name>
    <name type="common">AtHV-3</name>
    <name type="synonym">Herpesvirus ateles</name>
    <dbReference type="NCBI Taxonomy" id="85618"/>
    <lineage>
        <taxon>Viruses</taxon>
        <taxon>Duplodnaviria</taxon>
        <taxon>Heunggongvirae</taxon>
        <taxon>Peploviricota</taxon>
        <taxon>Herviviricetes</taxon>
        <taxon>Herpesvirales</taxon>
        <taxon>Orthoherpesviridae</taxon>
        <taxon>Gammaherpesvirinae</taxon>
        <taxon>Rhadinovirus</taxon>
        <taxon>Rhadinovirus atelinegamma3</taxon>
    </lineage>
</organism>
<keyword evidence="1" id="KW-1133">Transmembrane helix</keyword>
<sequence>MLQMAPTVAPHSSVWTPSGKTSVLGFLFLICICLIIFGIYKVVKICVIPAVMAATPAGRAIGTYKLLQEGKNLL</sequence>
<keyword evidence="1" id="KW-0812">Transmembrane</keyword>
<name>Q9YTN8_ATHV3</name>
<dbReference type="RefSeq" id="NP_047999.1">
    <property type="nucleotide sequence ID" value="NC_001987.1"/>
</dbReference>
<evidence type="ECO:0000256" key="1">
    <source>
        <dbReference type="SAM" id="Phobius"/>
    </source>
</evidence>
<dbReference type="GeneID" id="1450398"/>
<proteinExistence type="predicted"/>
<keyword evidence="3" id="KW-1185">Reference proteome</keyword>
<dbReference type="KEGG" id="vg:1450398"/>
<dbReference type="PIR" id="T42941">
    <property type="entry name" value="T42941"/>
</dbReference>
<protein>
    <submittedName>
        <fullName evidence="2">Orf 28</fullName>
    </submittedName>
</protein>
<keyword evidence="1" id="KW-0472">Membrane</keyword>
<evidence type="ECO:0000313" key="3">
    <source>
        <dbReference type="Proteomes" id="UP000008287"/>
    </source>
</evidence>
<reference evidence="2 3" key="1">
    <citation type="journal article" date="2000" name="J. Virol.">
        <title>Primary structure of the Herpesvirus ateles genome.</title>
        <authorList>
            <person name="Albrecht J.C."/>
        </authorList>
    </citation>
    <scope>NUCLEOTIDE SEQUENCE [LARGE SCALE GENOMIC DNA]</scope>
    <source>
        <strain evidence="2">73</strain>
    </source>
</reference>